<evidence type="ECO:0000256" key="3">
    <source>
        <dbReference type="ARBA" id="ARBA00022448"/>
    </source>
</evidence>
<reference evidence="8 10" key="2">
    <citation type="journal article" date="2018" name="Plant J.">
        <title>The Physcomitrella patens chromosome-scale assembly reveals moss genome structure and evolution.</title>
        <authorList>
            <person name="Lang D."/>
            <person name="Ullrich K.K."/>
            <person name="Murat F."/>
            <person name="Fuchs J."/>
            <person name="Jenkins J."/>
            <person name="Haas F.B."/>
            <person name="Piednoel M."/>
            <person name="Gundlach H."/>
            <person name="Van Bel M."/>
            <person name="Meyberg R."/>
            <person name="Vives C."/>
            <person name="Morata J."/>
            <person name="Symeonidi A."/>
            <person name="Hiss M."/>
            <person name="Muchero W."/>
            <person name="Kamisugi Y."/>
            <person name="Saleh O."/>
            <person name="Blanc G."/>
            <person name="Decker E.L."/>
            <person name="van Gessel N."/>
            <person name="Grimwood J."/>
            <person name="Hayes R.D."/>
            <person name="Graham S.W."/>
            <person name="Gunter L.E."/>
            <person name="McDaniel S.F."/>
            <person name="Hoernstein S.N.W."/>
            <person name="Larsson A."/>
            <person name="Li F.W."/>
            <person name="Perroud P.F."/>
            <person name="Phillips J."/>
            <person name="Ranjan P."/>
            <person name="Rokshar D.S."/>
            <person name="Rothfels C.J."/>
            <person name="Schneider L."/>
            <person name="Shu S."/>
            <person name="Stevenson D.W."/>
            <person name="Thummler F."/>
            <person name="Tillich M."/>
            <person name="Villarreal Aguilar J.C."/>
            <person name="Widiez T."/>
            <person name="Wong G.K."/>
            <person name="Wymore A."/>
            <person name="Zhang Y."/>
            <person name="Zimmer A.D."/>
            <person name="Quatrano R.S."/>
            <person name="Mayer K.F.X."/>
            <person name="Goodstein D."/>
            <person name="Casacuberta J.M."/>
            <person name="Vandepoele K."/>
            <person name="Reski R."/>
            <person name="Cuming A.C."/>
            <person name="Tuskan G.A."/>
            <person name="Maumus F."/>
            <person name="Salse J."/>
            <person name="Schmutz J."/>
            <person name="Rensing S.A."/>
        </authorList>
    </citation>
    <scope>NUCLEOTIDE SEQUENCE [LARGE SCALE GENOMIC DNA]</scope>
    <source>
        <strain evidence="9 10">cv. Gransden 2004</strain>
    </source>
</reference>
<dbReference type="NCBIfam" id="TIGR01145">
    <property type="entry name" value="ATP_synt_delta"/>
    <property type="match status" value="1"/>
</dbReference>
<dbReference type="PANTHER" id="PTHR11910">
    <property type="entry name" value="ATP SYNTHASE DELTA CHAIN"/>
    <property type="match status" value="1"/>
</dbReference>
<evidence type="ECO:0000313" key="9">
    <source>
        <dbReference type="EnsemblPlants" id="PAC:32959077.CDS.1"/>
    </source>
</evidence>
<dbReference type="GO" id="GO:0046933">
    <property type="term" value="F:proton-transporting ATP synthase activity, rotational mechanism"/>
    <property type="evidence" value="ECO:0007669"/>
    <property type="project" value="InterPro"/>
</dbReference>
<dbReference type="Proteomes" id="UP000006727">
    <property type="component" value="Chromosome 11"/>
</dbReference>
<comment type="similarity">
    <text evidence="2">Belongs to the ATPase delta chain family.</text>
</comment>
<evidence type="ECO:0000313" key="10">
    <source>
        <dbReference type="Proteomes" id="UP000006727"/>
    </source>
</evidence>
<evidence type="ECO:0000256" key="6">
    <source>
        <dbReference type="ARBA" id="ARBA00023136"/>
    </source>
</evidence>
<dbReference type="OMA" id="HINAPIC"/>
<proteinExistence type="inferred from homology"/>
<evidence type="ECO:0008006" key="11">
    <source>
        <dbReference type="Google" id="ProtNLM"/>
    </source>
</evidence>
<reference evidence="9" key="3">
    <citation type="submission" date="2020-12" db="UniProtKB">
        <authorList>
            <consortium name="EnsemblPlants"/>
        </authorList>
    </citation>
    <scope>IDENTIFICATION</scope>
</reference>
<evidence type="ECO:0000256" key="4">
    <source>
        <dbReference type="ARBA" id="ARBA00022781"/>
    </source>
</evidence>
<dbReference type="GeneID" id="112288424"/>
<sequence>MRKAMPIFGRLCWLAERKIRLPAVPLGLRGMAKDNKTWGGDACESGGAGKEKHIEVLLPMFGVAGKYASALYVVAVRGKALDTIKADLMQVTGVAGMPGTLFAEFMKDPSISKASRVATVEAVFKATNFHGVTKNFMNLLAENGRLNWVPKIFKCYNELLNAHKGKVEVYVTTAMELSETDLEEIKKAMKGNVEKGQNVEITQRVDRSIIGGIVVAIGDKHIDLSIARKITQMEKVLAQAI</sequence>
<organism evidence="8">
    <name type="scientific">Physcomitrium patens</name>
    <name type="common">Spreading-leaved earth moss</name>
    <name type="synonym">Physcomitrella patens</name>
    <dbReference type="NCBI Taxonomy" id="3218"/>
    <lineage>
        <taxon>Eukaryota</taxon>
        <taxon>Viridiplantae</taxon>
        <taxon>Streptophyta</taxon>
        <taxon>Embryophyta</taxon>
        <taxon>Bryophyta</taxon>
        <taxon>Bryophytina</taxon>
        <taxon>Bryopsida</taxon>
        <taxon>Funariidae</taxon>
        <taxon>Funariales</taxon>
        <taxon>Funariaceae</taxon>
        <taxon>Physcomitrium</taxon>
    </lineage>
</organism>
<dbReference type="GO" id="GO:0042776">
    <property type="term" value="P:proton motive force-driven mitochondrial ATP synthesis"/>
    <property type="evidence" value="ECO:0000318"/>
    <property type="project" value="GO_Central"/>
</dbReference>
<keyword evidence="4" id="KW-0375">Hydrogen ion transport</keyword>
<dbReference type="STRING" id="3218.A0A2K1JUX7"/>
<keyword evidence="10" id="KW-1185">Reference proteome</keyword>
<dbReference type="EMBL" id="ABEU02000011">
    <property type="protein sequence ID" value="PNR45337.1"/>
    <property type="molecule type" value="Genomic_DNA"/>
</dbReference>
<dbReference type="RefSeq" id="XP_024388348.1">
    <property type="nucleotide sequence ID" value="XM_024532580.2"/>
</dbReference>
<reference evidence="8 10" key="1">
    <citation type="journal article" date="2008" name="Science">
        <title>The Physcomitrella genome reveals evolutionary insights into the conquest of land by plants.</title>
        <authorList>
            <person name="Rensing S."/>
            <person name="Lang D."/>
            <person name="Zimmer A."/>
            <person name="Terry A."/>
            <person name="Salamov A."/>
            <person name="Shapiro H."/>
            <person name="Nishiyama T."/>
            <person name="Perroud P.-F."/>
            <person name="Lindquist E."/>
            <person name="Kamisugi Y."/>
            <person name="Tanahashi T."/>
            <person name="Sakakibara K."/>
            <person name="Fujita T."/>
            <person name="Oishi K."/>
            <person name="Shin-I T."/>
            <person name="Kuroki Y."/>
            <person name="Toyoda A."/>
            <person name="Suzuki Y."/>
            <person name="Hashimoto A."/>
            <person name="Yamaguchi K."/>
            <person name="Sugano A."/>
            <person name="Kohara Y."/>
            <person name="Fujiyama A."/>
            <person name="Anterola A."/>
            <person name="Aoki S."/>
            <person name="Ashton N."/>
            <person name="Barbazuk W.B."/>
            <person name="Barker E."/>
            <person name="Bennetzen J."/>
            <person name="Bezanilla M."/>
            <person name="Blankenship R."/>
            <person name="Cho S.H."/>
            <person name="Dutcher S."/>
            <person name="Estelle M."/>
            <person name="Fawcett J.A."/>
            <person name="Gundlach H."/>
            <person name="Hanada K."/>
            <person name="Heyl A."/>
            <person name="Hicks K.A."/>
            <person name="Hugh J."/>
            <person name="Lohr M."/>
            <person name="Mayer K."/>
            <person name="Melkozernov A."/>
            <person name="Murata T."/>
            <person name="Nelson D."/>
            <person name="Pils B."/>
            <person name="Prigge M."/>
            <person name="Reiss B."/>
            <person name="Renner T."/>
            <person name="Rombauts S."/>
            <person name="Rushton P."/>
            <person name="Sanderfoot A."/>
            <person name="Schween G."/>
            <person name="Shiu S.-H."/>
            <person name="Stueber K."/>
            <person name="Theodoulou F.L."/>
            <person name="Tu H."/>
            <person name="Van de Peer Y."/>
            <person name="Verrier P.J."/>
            <person name="Waters E."/>
            <person name="Wood A."/>
            <person name="Yang L."/>
            <person name="Cove D."/>
            <person name="Cuming A."/>
            <person name="Hasebe M."/>
            <person name="Lucas S."/>
            <person name="Mishler D.B."/>
            <person name="Reski R."/>
            <person name="Grigoriev I."/>
            <person name="Quatrano R.S."/>
            <person name="Boore J.L."/>
        </authorList>
    </citation>
    <scope>NUCLEOTIDE SEQUENCE [LARGE SCALE GENOMIC DNA]</scope>
    <source>
        <strain evidence="9 10">cv. Gransden 2004</strain>
    </source>
</reference>
<dbReference type="EnsemblPlants" id="Pp3c11_16260V3.1">
    <property type="protein sequence ID" value="PAC:32959077.CDS.1"/>
    <property type="gene ID" value="Pp3c11_16260"/>
</dbReference>
<dbReference type="SUPFAM" id="SSF47928">
    <property type="entry name" value="N-terminal domain of the delta subunit of the F1F0-ATP synthase"/>
    <property type="match status" value="1"/>
</dbReference>
<dbReference type="InterPro" id="IPR000711">
    <property type="entry name" value="ATPase_OSCP/dsu"/>
</dbReference>
<dbReference type="PaxDb" id="3218-PP1S80_170V6.1"/>
<evidence type="ECO:0000313" key="8">
    <source>
        <dbReference type="EMBL" id="PNR45337.1"/>
    </source>
</evidence>
<comment type="subcellular location">
    <subcellularLocation>
        <location evidence="1">Membrane</location>
    </subcellularLocation>
</comment>
<evidence type="ECO:0000256" key="7">
    <source>
        <dbReference type="ARBA" id="ARBA00023310"/>
    </source>
</evidence>
<keyword evidence="5" id="KW-0406">Ion transport</keyword>
<keyword evidence="6" id="KW-0472">Membrane</keyword>
<accession>A0A2K1JUX7</accession>
<dbReference type="InterPro" id="IPR026015">
    <property type="entry name" value="ATP_synth_OSCP/delta_N_sf"/>
</dbReference>
<dbReference type="OrthoDB" id="1262810at2759"/>
<dbReference type="GO" id="GO:0016020">
    <property type="term" value="C:membrane"/>
    <property type="evidence" value="ECO:0007669"/>
    <property type="project" value="UniProtKB-SubCell"/>
</dbReference>
<evidence type="ECO:0000256" key="1">
    <source>
        <dbReference type="ARBA" id="ARBA00004370"/>
    </source>
</evidence>
<dbReference type="EnsemblPlants" id="Pp3c11_16260V3.3">
    <property type="protein sequence ID" value="PAC:32959079.CDS.1"/>
    <property type="gene ID" value="Pp3c11_16260"/>
</dbReference>
<keyword evidence="7" id="KW-0066">ATP synthesis</keyword>
<dbReference type="AlphaFoldDB" id="A0A2K1JUX7"/>
<dbReference type="PRINTS" id="PR00125">
    <property type="entry name" value="ATPASEDELTA"/>
</dbReference>
<dbReference type="Gene3D" id="1.10.520.20">
    <property type="entry name" value="N-terminal domain of the delta subunit of the F1F0-ATP synthase"/>
    <property type="match status" value="1"/>
</dbReference>
<gene>
    <name evidence="9" type="primary">LOC112288424</name>
    <name evidence="8" type="ORF">PHYPA_015108</name>
</gene>
<dbReference type="Gramene" id="Pp3c11_16260V3.1">
    <property type="protein sequence ID" value="PAC:32959077.CDS.1"/>
    <property type="gene ID" value="Pp3c11_16260"/>
</dbReference>
<dbReference type="Gramene" id="Pp3c11_16260V3.3">
    <property type="protein sequence ID" value="PAC:32959079.CDS.1"/>
    <property type="gene ID" value="Pp3c11_16260"/>
</dbReference>
<name>A0A2K1JUX7_PHYPA</name>
<evidence type="ECO:0000256" key="2">
    <source>
        <dbReference type="ARBA" id="ARBA00007046"/>
    </source>
</evidence>
<dbReference type="GO" id="GO:0005739">
    <property type="term" value="C:mitochondrion"/>
    <property type="evidence" value="ECO:0007669"/>
    <property type="project" value="GOC"/>
</dbReference>
<dbReference type="HAMAP" id="MF_01416">
    <property type="entry name" value="ATP_synth_delta_bact"/>
    <property type="match status" value="1"/>
</dbReference>
<dbReference type="Pfam" id="PF00213">
    <property type="entry name" value="OSCP"/>
    <property type="match status" value="1"/>
</dbReference>
<dbReference type="Gramene" id="Pp3c11_16260V3.2">
    <property type="protein sequence ID" value="PAC:32959078.CDS.1"/>
    <property type="gene ID" value="Pp3c11_16260"/>
</dbReference>
<evidence type="ECO:0000256" key="5">
    <source>
        <dbReference type="ARBA" id="ARBA00023065"/>
    </source>
</evidence>
<dbReference type="EnsemblPlants" id="Pp3c11_16260V3.2">
    <property type="protein sequence ID" value="PAC:32959078.CDS.1"/>
    <property type="gene ID" value="Pp3c11_16260"/>
</dbReference>
<protein>
    <recommendedName>
        <fullName evidence="11">ATP synthase subunit O, mitochondrial</fullName>
    </recommendedName>
</protein>
<keyword evidence="3" id="KW-0813">Transport</keyword>